<dbReference type="InterPro" id="IPR013785">
    <property type="entry name" value="Aldolase_TIM"/>
</dbReference>
<keyword evidence="2 4" id="KW-0808">Transferase</keyword>
<dbReference type="PANTHER" id="PTHR30456">
    <property type="entry name" value="PYRIDOXINE 5'-PHOSPHATE SYNTHASE"/>
    <property type="match status" value="1"/>
</dbReference>
<comment type="similarity">
    <text evidence="4">Belongs to the PNP synthase family.</text>
</comment>
<sequence>MLLGVNIDHIAVLRQARMVNDPDLLEAAFIAAKHGDQITLHVREDRRHAQDFDLENIIKFCKSPINLECALNDEILNLALKLKPHRVTLVPEKREELTTEGGLCLNHAKLKQSIEKLQNANIEVSLFINPSLEDIEKSKILKAQFIELHTGHYANLHNALFSNISHTAFALKELNQDKKTLQAQFEKELQNLKLCAKKGVELGLKVAAGHGLNYKNVKPVVKIKEICELNIGQSIVARSVFTGLKNAILEMKELIKDEKTSH</sequence>
<protein>
    <recommendedName>
        <fullName evidence="4 5">Pyridoxine 5'-phosphate synthase</fullName>
        <shortName evidence="4">PNP synthase</shortName>
        <ecNumber evidence="4 5">2.6.99.2</ecNumber>
    </recommendedName>
</protein>
<dbReference type="Pfam" id="PF03740">
    <property type="entry name" value="PdxJ"/>
    <property type="match status" value="1"/>
</dbReference>
<evidence type="ECO:0000256" key="4">
    <source>
        <dbReference type="HAMAP-Rule" id="MF_00279"/>
    </source>
</evidence>
<evidence type="ECO:0000256" key="1">
    <source>
        <dbReference type="ARBA" id="ARBA00022490"/>
    </source>
</evidence>
<feature type="active site" description="Proton acceptor" evidence="4">
    <location>
        <position position="68"/>
    </location>
</feature>
<comment type="catalytic activity">
    <reaction evidence="4">
        <text>3-amino-2-oxopropyl phosphate + 1-deoxy-D-xylulose 5-phosphate = pyridoxine 5'-phosphate + phosphate + 2 H2O + H(+)</text>
        <dbReference type="Rhea" id="RHEA:15265"/>
        <dbReference type="ChEBI" id="CHEBI:15377"/>
        <dbReference type="ChEBI" id="CHEBI:15378"/>
        <dbReference type="ChEBI" id="CHEBI:43474"/>
        <dbReference type="ChEBI" id="CHEBI:57279"/>
        <dbReference type="ChEBI" id="CHEBI:57792"/>
        <dbReference type="ChEBI" id="CHEBI:58589"/>
        <dbReference type="EC" id="2.6.99.2"/>
    </reaction>
</comment>
<dbReference type="InterPro" id="IPR036130">
    <property type="entry name" value="Pyridoxine-5'_phos_synth"/>
</dbReference>
<keyword evidence="1 4" id="KW-0963">Cytoplasm</keyword>
<dbReference type="RefSeq" id="WP_070317003.1">
    <property type="nucleotide sequence ID" value="NZ_JAGFQC010000002.1"/>
</dbReference>
<gene>
    <name evidence="4" type="primary">pdxJ</name>
    <name evidence="6" type="ORF">BG735_00470</name>
</gene>
<dbReference type="GO" id="GO:0033856">
    <property type="term" value="F:pyridoxine 5'-phosphate synthase activity"/>
    <property type="evidence" value="ECO:0007669"/>
    <property type="project" value="UniProtKB-UniRule"/>
</dbReference>
<dbReference type="PANTHER" id="PTHR30456:SF0">
    <property type="entry name" value="PYRIDOXINE 5'-PHOSPHATE SYNTHASE"/>
    <property type="match status" value="1"/>
</dbReference>
<feature type="binding site" evidence="4">
    <location>
        <position position="211"/>
    </location>
    <ligand>
        <name>3-amino-2-oxopropyl phosphate</name>
        <dbReference type="ChEBI" id="CHEBI:57279"/>
    </ligand>
</feature>
<feature type="binding site" evidence="4">
    <location>
        <begin position="232"/>
        <end position="233"/>
    </location>
    <ligand>
        <name>3-amino-2-oxopropyl phosphate</name>
        <dbReference type="ChEBI" id="CHEBI:57279"/>
    </ligand>
</feature>
<dbReference type="EC" id="2.6.99.2" evidence="4 5"/>
<feature type="binding site" evidence="4">
    <location>
        <position position="43"/>
    </location>
    <ligand>
        <name>1-deoxy-D-xylulose 5-phosphate</name>
        <dbReference type="ChEBI" id="CHEBI:57792"/>
    </ligand>
</feature>
<feature type="binding site" evidence="4">
    <location>
        <position position="6"/>
    </location>
    <ligand>
        <name>3-amino-2-oxopropyl phosphate</name>
        <dbReference type="ChEBI" id="CHEBI:57279"/>
    </ligand>
</feature>
<feature type="active site" description="Proton donor" evidence="4">
    <location>
        <position position="210"/>
    </location>
</feature>
<dbReference type="NCBIfam" id="NF003625">
    <property type="entry name" value="PRK05265.1-3"/>
    <property type="match status" value="1"/>
</dbReference>
<evidence type="ECO:0000256" key="5">
    <source>
        <dbReference type="NCBIfam" id="TIGR00559"/>
    </source>
</evidence>
<dbReference type="InterPro" id="IPR004569">
    <property type="entry name" value="PyrdxlP_synth_PdxJ"/>
</dbReference>
<feature type="binding site" evidence="4">
    <location>
        <position position="48"/>
    </location>
    <ligand>
        <name>1-deoxy-D-xylulose 5-phosphate</name>
        <dbReference type="ChEBI" id="CHEBI:57792"/>
    </ligand>
</feature>
<dbReference type="NCBIfam" id="NF003627">
    <property type="entry name" value="PRK05265.1-5"/>
    <property type="match status" value="1"/>
</dbReference>
<keyword evidence="3 4" id="KW-0664">Pyridoxine biosynthesis</keyword>
<feature type="active site" description="Proton acceptor" evidence="4">
    <location>
        <position position="41"/>
    </location>
</feature>
<evidence type="ECO:0000256" key="2">
    <source>
        <dbReference type="ARBA" id="ARBA00022679"/>
    </source>
</evidence>
<organism evidence="6">
    <name type="scientific">Campylobacter jejuni</name>
    <dbReference type="NCBI Taxonomy" id="197"/>
    <lineage>
        <taxon>Bacteria</taxon>
        <taxon>Pseudomonadati</taxon>
        <taxon>Campylobacterota</taxon>
        <taxon>Epsilonproteobacteria</taxon>
        <taxon>Campylobacterales</taxon>
        <taxon>Campylobacteraceae</taxon>
        <taxon>Campylobacter</taxon>
    </lineage>
</organism>
<comment type="subcellular location">
    <subcellularLocation>
        <location evidence="4">Cytoplasm</location>
    </subcellularLocation>
</comment>
<dbReference type="Gene3D" id="3.20.20.70">
    <property type="entry name" value="Aldolase class I"/>
    <property type="match status" value="1"/>
</dbReference>
<reference evidence="6" key="1">
    <citation type="submission" date="2018-05" db="EMBL/GenBank/DDBJ databases">
        <authorList>
            <consortium name="NARMS: The National Antimicrobial Resistance Monitoring System"/>
        </authorList>
    </citation>
    <scope>NUCLEOTIDE SEQUENCE</scope>
    <source>
        <strain evidence="6">FSIS1607372</strain>
    </source>
</reference>
<dbReference type="NCBIfam" id="TIGR00559">
    <property type="entry name" value="pdxJ"/>
    <property type="match status" value="1"/>
</dbReference>
<accession>A0A5T0PZX3</accession>
<dbReference type="CDD" id="cd00003">
    <property type="entry name" value="PNPsynthase"/>
    <property type="match status" value="1"/>
</dbReference>
<feature type="binding site" evidence="4">
    <location>
        <position position="98"/>
    </location>
    <ligand>
        <name>1-deoxy-D-xylulose 5-phosphate</name>
        <dbReference type="ChEBI" id="CHEBI:57792"/>
    </ligand>
</feature>
<proteinExistence type="inferred from homology"/>
<comment type="pathway">
    <text evidence="4">Cofactor biosynthesis; pyridoxine 5'-phosphate biosynthesis; pyridoxine 5'-phosphate from D-erythrose 4-phosphate: step 5/5.</text>
</comment>
<dbReference type="EMBL" id="AACEEA010000001">
    <property type="protein sequence ID" value="EAK1947145.1"/>
    <property type="molecule type" value="Genomic_DNA"/>
</dbReference>
<dbReference type="UniPathway" id="UPA00244">
    <property type="reaction ID" value="UER00313"/>
</dbReference>
<dbReference type="SUPFAM" id="SSF63892">
    <property type="entry name" value="Pyridoxine 5'-phosphate synthase"/>
    <property type="match status" value="1"/>
</dbReference>
<comment type="caution">
    <text evidence="6">The sequence shown here is derived from an EMBL/GenBank/DDBJ whole genome shotgun (WGS) entry which is preliminary data.</text>
</comment>
<feature type="binding site" evidence="4">
    <location>
        <position position="17"/>
    </location>
    <ligand>
        <name>3-amino-2-oxopropyl phosphate</name>
        <dbReference type="ChEBI" id="CHEBI:57279"/>
    </ligand>
</feature>
<evidence type="ECO:0000256" key="3">
    <source>
        <dbReference type="ARBA" id="ARBA00023096"/>
    </source>
</evidence>
<name>A0A5T0PZX3_CAMJU</name>
<feature type="binding site" evidence="4">
    <location>
        <begin position="8"/>
        <end position="9"/>
    </location>
    <ligand>
        <name>1-deoxy-D-xylulose 5-phosphate</name>
        <dbReference type="ChEBI" id="CHEBI:57792"/>
    </ligand>
</feature>
<feature type="site" description="Transition state stabilizer" evidence="4">
    <location>
        <position position="147"/>
    </location>
</feature>
<dbReference type="GO" id="GO:0008615">
    <property type="term" value="P:pyridoxine biosynthetic process"/>
    <property type="evidence" value="ECO:0007669"/>
    <property type="project" value="UniProtKB-UniRule"/>
</dbReference>
<evidence type="ECO:0000313" key="6">
    <source>
        <dbReference type="EMBL" id="EAK1947145.1"/>
    </source>
</evidence>
<comment type="function">
    <text evidence="4">Catalyzes the complicated ring closure reaction between the two acyclic compounds 1-deoxy-D-xylulose-5-phosphate (DXP) and 3-amino-2-oxopropyl phosphate (1-amino-acetone-3-phosphate or AAP) to form pyridoxine 5'-phosphate (PNP) and inorganic phosphate.</text>
</comment>
<comment type="subunit">
    <text evidence="4">Homooctamer; tetramer of dimers.</text>
</comment>
<dbReference type="AlphaFoldDB" id="A0A5T0PZX3"/>
<dbReference type="GO" id="GO:0005829">
    <property type="term" value="C:cytosol"/>
    <property type="evidence" value="ECO:0007669"/>
    <property type="project" value="TreeGrafter"/>
</dbReference>
<dbReference type="HAMAP" id="MF_00279">
    <property type="entry name" value="PdxJ"/>
    <property type="match status" value="1"/>
</dbReference>